<protein>
    <submittedName>
        <fullName evidence="6">Glycosyl hydrolases family 43</fullName>
    </submittedName>
</protein>
<dbReference type="Gene3D" id="2.115.10.20">
    <property type="entry name" value="Glycosyl hydrolase domain, family 43"/>
    <property type="match status" value="1"/>
</dbReference>
<dbReference type="AlphaFoldDB" id="A0A1M7QDJ3"/>
<feature type="active site" description="Proton donor" evidence="4">
    <location>
        <position position="205"/>
    </location>
</feature>
<dbReference type="PANTHER" id="PTHR42812">
    <property type="entry name" value="BETA-XYLOSIDASE"/>
    <property type="match status" value="1"/>
</dbReference>
<dbReference type="GO" id="GO:0005975">
    <property type="term" value="P:carbohydrate metabolic process"/>
    <property type="evidence" value="ECO:0007669"/>
    <property type="project" value="InterPro"/>
</dbReference>
<reference evidence="6 7" key="1">
    <citation type="submission" date="2016-11" db="EMBL/GenBank/DDBJ databases">
        <authorList>
            <person name="Jaros S."/>
            <person name="Januszkiewicz K."/>
            <person name="Wedrychowicz H."/>
        </authorList>
    </citation>
    <scope>NUCLEOTIDE SEQUENCE [LARGE SCALE GENOMIC DNA]</scope>
    <source>
        <strain evidence="6 7">CGMCC 1.6102</strain>
    </source>
</reference>
<dbReference type="InterPro" id="IPR023296">
    <property type="entry name" value="Glyco_hydro_beta-prop_sf"/>
</dbReference>
<evidence type="ECO:0000313" key="6">
    <source>
        <dbReference type="EMBL" id="SHN28543.1"/>
    </source>
</evidence>
<accession>A0A1M7QDJ3</accession>
<sequence>MNQHSLPVSFAFLFIILFGHSIFGQNAINPVIHADVPDMSMIRVGDTYYMSSTTMHMAPGLPIMKSKDLVNWEIVNYAYDVLSANDNLTLSNDKNSYGKGSWASSLRFHRGTYYVSTFSATTGKTHIYTTKDIENGPWTESAFSPSMHDHTIVFEDDKIYLIWGAGKLMMVELEADLSGVKSGTKRVLIENATAPAGENVGLPAEGSQLFMVNGYFYLFNIPCPTLCLTPIS</sequence>
<dbReference type="PANTHER" id="PTHR42812:SF15">
    <property type="entry name" value="HYDROLASE, PUTATIVE (AFU_ORTHOLOGUE AFUA_2G00930)-RELATED"/>
    <property type="match status" value="1"/>
</dbReference>
<dbReference type="Proteomes" id="UP000184513">
    <property type="component" value="Unassembled WGS sequence"/>
</dbReference>
<dbReference type="CDD" id="cd09001">
    <property type="entry name" value="GH43_FsAxh1-like"/>
    <property type="match status" value="1"/>
</dbReference>
<dbReference type="GO" id="GO:0004553">
    <property type="term" value="F:hydrolase activity, hydrolyzing O-glycosyl compounds"/>
    <property type="evidence" value="ECO:0007669"/>
    <property type="project" value="InterPro"/>
</dbReference>
<keyword evidence="3" id="KW-0326">Glycosidase</keyword>
<name>A0A1M7QDJ3_9BACT</name>
<dbReference type="SUPFAM" id="SSF75005">
    <property type="entry name" value="Arabinanase/levansucrase/invertase"/>
    <property type="match status" value="1"/>
</dbReference>
<organism evidence="6 7">
    <name type="scientific">Cyclobacterium lianum</name>
    <dbReference type="NCBI Taxonomy" id="388280"/>
    <lineage>
        <taxon>Bacteria</taxon>
        <taxon>Pseudomonadati</taxon>
        <taxon>Bacteroidota</taxon>
        <taxon>Cytophagia</taxon>
        <taxon>Cytophagales</taxon>
        <taxon>Cyclobacteriaceae</taxon>
        <taxon>Cyclobacterium</taxon>
    </lineage>
</organism>
<proteinExistence type="inferred from homology"/>
<feature type="active site" description="Proton acceptor" evidence="4">
    <location>
        <position position="38"/>
    </location>
</feature>
<gene>
    <name evidence="6" type="ORF">SAMN04488057_11676</name>
</gene>
<evidence type="ECO:0000256" key="5">
    <source>
        <dbReference type="PIRSR" id="PIRSR606710-2"/>
    </source>
</evidence>
<evidence type="ECO:0000256" key="3">
    <source>
        <dbReference type="ARBA" id="ARBA00023295"/>
    </source>
</evidence>
<evidence type="ECO:0000256" key="4">
    <source>
        <dbReference type="PIRSR" id="PIRSR606710-1"/>
    </source>
</evidence>
<evidence type="ECO:0000313" key="7">
    <source>
        <dbReference type="Proteomes" id="UP000184513"/>
    </source>
</evidence>
<evidence type="ECO:0000256" key="1">
    <source>
        <dbReference type="ARBA" id="ARBA00009865"/>
    </source>
</evidence>
<dbReference type="EMBL" id="FRCY01000016">
    <property type="protein sequence ID" value="SHN28543.1"/>
    <property type="molecule type" value="Genomic_DNA"/>
</dbReference>
<evidence type="ECO:0000256" key="2">
    <source>
        <dbReference type="ARBA" id="ARBA00022801"/>
    </source>
</evidence>
<comment type="similarity">
    <text evidence="1">Belongs to the glycosyl hydrolase 43 family.</text>
</comment>
<keyword evidence="7" id="KW-1185">Reference proteome</keyword>
<dbReference type="OrthoDB" id="9801455at2"/>
<dbReference type="InterPro" id="IPR051795">
    <property type="entry name" value="Glycosyl_Hydrlase_43"/>
</dbReference>
<dbReference type="Pfam" id="PF04616">
    <property type="entry name" value="Glyco_hydro_43"/>
    <property type="match status" value="1"/>
</dbReference>
<feature type="site" description="Important for catalytic activity, responsible for pKa modulation of the active site Glu and correct orientation of both the proton donor and substrate" evidence="5">
    <location>
        <position position="149"/>
    </location>
</feature>
<dbReference type="STRING" id="388280.SAMN04488057_11676"/>
<dbReference type="InterPro" id="IPR006710">
    <property type="entry name" value="Glyco_hydro_43"/>
</dbReference>
<keyword evidence="2 6" id="KW-0378">Hydrolase</keyword>